<dbReference type="FunFam" id="3.30.160.60:FF:000242">
    <property type="entry name" value="Endolytic murein transglycosylase"/>
    <property type="match status" value="1"/>
</dbReference>
<dbReference type="PANTHER" id="PTHR30518:SF2">
    <property type="entry name" value="ENDOLYTIC MUREIN TRANSGLYCOSYLASE"/>
    <property type="match status" value="1"/>
</dbReference>
<evidence type="ECO:0000256" key="6">
    <source>
        <dbReference type="ARBA" id="ARBA00023316"/>
    </source>
</evidence>
<keyword evidence="5 7" id="KW-0456">Lyase</keyword>
<comment type="caution">
    <text evidence="8">The sequence shown here is derived from an EMBL/GenBank/DDBJ whole genome shotgun (WGS) entry which is preliminary data.</text>
</comment>
<dbReference type="STRING" id="1177154.Y5S_02903"/>
<keyword evidence="9" id="KW-1185">Reference proteome</keyword>
<dbReference type="Gene3D" id="3.30.160.60">
    <property type="entry name" value="Classic Zinc Finger"/>
    <property type="match status" value="1"/>
</dbReference>
<protein>
    <recommendedName>
        <fullName evidence="7">Endolytic murein transglycosylase</fullName>
        <ecNumber evidence="7">4.2.2.29</ecNumber>
    </recommendedName>
    <alternativeName>
        <fullName evidence="7">Peptidoglycan lytic transglycosylase</fullName>
    </alternativeName>
    <alternativeName>
        <fullName evidence="7">Peptidoglycan polymerization terminase</fullName>
    </alternativeName>
</protein>
<dbReference type="GO" id="GO:0008932">
    <property type="term" value="F:lytic endotransglycosylase activity"/>
    <property type="evidence" value="ECO:0007669"/>
    <property type="project" value="UniProtKB-UniRule"/>
</dbReference>
<evidence type="ECO:0000313" key="8">
    <source>
        <dbReference type="EMBL" id="KGD63913.1"/>
    </source>
</evidence>
<dbReference type="OrthoDB" id="9814591at2"/>
<evidence type="ECO:0000313" key="9">
    <source>
        <dbReference type="Proteomes" id="UP000029444"/>
    </source>
</evidence>
<comment type="catalytic activity">
    <reaction evidence="7">
        <text>a peptidoglycan chain = a peptidoglycan chain with N-acetyl-1,6-anhydromuramyl-[peptide] at the reducing end + a peptidoglycan chain with N-acetylglucosamine at the non-reducing end.</text>
        <dbReference type="EC" id="4.2.2.29"/>
    </reaction>
</comment>
<dbReference type="NCBIfam" id="TIGR00247">
    <property type="entry name" value="endolytic transglycosylase MltG"/>
    <property type="match status" value="1"/>
</dbReference>
<evidence type="ECO:0000256" key="5">
    <source>
        <dbReference type="ARBA" id="ARBA00023239"/>
    </source>
</evidence>
<gene>
    <name evidence="7" type="primary">mltG</name>
    <name evidence="8" type="ORF">Y5S_02903</name>
</gene>
<keyword evidence="6 7" id="KW-0961">Cell wall biogenesis/degradation</keyword>
<dbReference type="PANTHER" id="PTHR30518">
    <property type="entry name" value="ENDOLYTIC MUREIN TRANSGLYCOSYLASE"/>
    <property type="match status" value="1"/>
</dbReference>
<dbReference type="Pfam" id="PF02618">
    <property type="entry name" value="YceG"/>
    <property type="match status" value="1"/>
</dbReference>
<keyword evidence="3 7" id="KW-1133">Transmembrane helix</keyword>
<dbReference type="InterPro" id="IPR003770">
    <property type="entry name" value="MLTG-like"/>
</dbReference>
<dbReference type="EC" id="4.2.2.29" evidence="7"/>
<sequence>MRKKIRVFGLLVLLLVAAIPVAGAWVSSYLHRPLGVSESRIVVVEKGAGLSRVLYSLQRDGVLGDGHNATLRRLGARLYSSFTGMDGRLHVGEYQLEKGDSLLALLEKMERGDVLQRSVTLVEGWNFRELRARLAAQDTLTQTLEGLTDEQVMDRLGHPERHPEGWFAPETYFYTRGTSDIELLGWAMERQQQVLDAAWAQRDADLPYDTPYEALIMASIVEKETGVPEERGEIAGVFVNRLRKGMRLQTDPTVIYGMGERYDGNIRRSDLRRPTPYNTYTIFGMPPTPIAMPGKEAILAAVKPQTTESLYFVARGDGSHYFSKTLAQHQKAVRDYQLRRRNGYRSSPGAAQ</sequence>
<reference evidence="8 9" key="1">
    <citation type="submission" date="2012-09" db="EMBL/GenBank/DDBJ databases">
        <title>Genome Sequence of alkane-degrading Bacterium Alcanivorax sp. 19-m-6.</title>
        <authorList>
            <person name="Lai Q."/>
            <person name="Shao Z."/>
        </authorList>
    </citation>
    <scope>NUCLEOTIDE SEQUENCE [LARGE SCALE GENOMIC DNA]</scope>
    <source>
        <strain evidence="8 9">19-m-6</strain>
    </source>
</reference>
<dbReference type="AlphaFoldDB" id="A0A095TNA2"/>
<organism evidence="8 9">
    <name type="scientific">Alcanivorax nanhaiticus</name>
    <dbReference type="NCBI Taxonomy" id="1177154"/>
    <lineage>
        <taxon>Bacteria</taxon>
        <taxon>Pseudomonadati</taxon>
        <taxon>Pseudomonadota</taxon>
        <taxon>Gammaproteobacteria</taxon>
        <taxon>Oceanospirillales</taxon>
        <taxon>Alcanivoracaceae</taxon>
        <taxon>Alcanivorax</taxon>
    </lineage>
</organism>
<proteinExistence type="inferred from homology"/>
<evidence type="ECO:0000256" key="7">
    <source>
        <dbReference type="HAMAP-Rule" id="MF_02065"/>
    </source>
</evidence>
<dbReference type="eggNOG" id="COG1559">
    <property type="taxonomic scope" value="Bacteria"/>
</dbReference>
<dbReference type="GO" id="GO:0009252">
    <property type="term" value="P:peptidoglycan biosynthetic process"/>
    <property type="evidence" value="ECO:0007669"/>
    <property type="project" value="UniProtKB-UniRule"/>
</dbReference>
<dbReference type="GO" id="GO:0005886">
    <property type="term" value="C:plasma membrane"/>
    <property type="evidence" value="ECO:0007669"/>
    <property type="project" value="UniProtKB-UniRule"/>
</dbReference>
<dbReference type="Gene3D" id="3.30.1490.480">
    <property type="entry name" value="Endolytic murein transglycosylase"/>
    <property type="match status" value="1"/>
</dbReference>
<dbReference type="EMBL" id="ARXV01000013">
    <property type="protein sequence ID" value="KGD63913.1"/>
    <property type="molecule type" value="Genomic_DNA"/>
</dbReference>
<evidence type="ECO:0000256" key="4">
    <source>
        <dbReference type="ARBA" id="ARBA00023136"/>
    </source>
</evidence>
<evidence type="ECO:0000256" key="1">
    <source>
        <dbReference type="ARBA" id="ARBA00022475"/>
    </source>
</evidence>
<dbReference type="Proteomes" id="UP000029444">
    <property type="component" value="Unassembled WGS sequence"/>
</dbReference>
<dbReference type="GO" id="GO:0071555">
    <property type="term" value="P:cell wall organization"/>
    <property type="evidence" value="ECO:0007669"/>
    <property type="project" value="UniProtKB-KW"/>
</dbReference>
<dbReference type="PATRIC" id="fig|1177154.3.peg.2940"/>
<keyword evidence="2 7" id="KW-0812">Transmembrane</keyword>
<dbReference type="HAMAP" id="MF_02065">
    <property type="entry name" value="MltG"/>
    <property type="match status" value="1"/>
</dbReference>
<keyword evidence="7" id="KW-0997">Cell inner membrane</keyword>
<dbReference type="CDD" id="cd08010">
    <property type="entry name" value="MltG_like"/>
    <property type="match status" value="1"/>
</dbReference>
<name>A0A095TNA2_9GAMM</name>
<feature type="site" description="Important for catalytic activity" evidence="7">
    <location>
        <position position="224"/>
    </location>
</feature>
<evidence type="ECO:0000256" key="2">
    <source>
        <dbReference type="ARBA" id="ARBA00022692"/>
    </source>
</evidence>
<accession>A0A095TNA2</accession>
<evidence type="ECO:0000256" key="3">
    <source>
        <dbReference type="ARBA" id="ARBA00022989"/>
    </source>
</evidence>
<keyword evidence="1 7" id="KW-1003">Cell membrane</keyword>
<keyword evidence="4 7" id="KW-0472">Membrane</keyword>
<comment type="similarity">
    <text evidence="7">Belongs to the transglycosylase MltG family.</text>
</comment>
<dbReference type="RefSeq" id="WP_035233970.1">
    <property type="nucleotide sequence ID" value="NZ_ARXV01000013.1"/>
</dbReference>
<comment type="function">
    <text evidence="7">Functions as a peptidoglycan terminase that cleaves nascent peptidoglycan strands endolytically to terminate their elongation.</text>
</comment>